<proteinExistence type="predicted"/>
<dbReference type="Pfam" id="PF14258">
    <property type="entry name" value="DUF4350"/>
    <property type="match status" value="1"/>
</dbReference>
<evidence type="ECO:0000313" key="3">
    <source>
        <dbReference type="EMBL" id="AFK51103.1"/>
    </source>
</evidence>
<reference evidence="3 4" key="1">
    <citation type="journal article" date="2012" name="J. Bacteriol.">
        <title>Complete genome sequence of the hyperthermophilic cellulolytic Crenarchaeon 'Thermogladius cellulolyticus' 1633.</title>
        <authorList>
            <person name="Mardanov A.V."/>
            <person name="Kochetkova T.V."/>
            <person name="Beletsky A.V."/>
            <person name="Bonch-Osmolovskaya E.A."/>
            <person name="Ravin N.V."/>
            <person name="Skryabin K.G."/>
        </authorList>
    </citation>
    <scope>NUCLEOTIDE SEQUENCE [LARGE SCALE GENOMIC DNA]</scope>
    <source>
        <strain evidence="4">DSM 22663 / VKM B-2946 / 1633</strain>
    </source>
</reference>
<name>I3TEB5_THEC1</name>
<feature type="transmembrane region" description="Helical" evidence="1">
    <location>
        <begin position="272"/>
        <end position="289"/>
    </location>
</feature>
<dbReference type="eggNOG" id="arCOG01315">
    <property type="taxonomic scope" value="Archaea"/>
</dbReference>
<dbReference type="STRING" id="1184251.TCELL_0679"/>
<dbReference type="Proteomes" id="UP000005270">
    <property type="component" value="Chromosome"/>
</dbReference>
<dbReference type="AlphaFoldDB" id="I3TEB5"/>
<feature type="transmembrane region" description="Helical" evidence="1">
    <location>
        <begin position="309"/>
        <end position="330"/>
    </location>
</feature>
<sequence length="469" mass="51565">MAIGLISLAEKGGPGLPVFKGAAPFNTGEIGTSSLVEMLRERYGSVYVITNLSELANLPLSGSCLFVTVSPERPYTEAESNEILSSLARCRDIKLLIADENTTSNALLKAAGAPLRVAEVVVLVQQSGLLRLVYDPSTRQYLPPYPVSRFNVAGKVYDVVLDIASYINVSGGNATVFGEYYVGNKTLVSGAVAWSSISLDGQKRDVETVVLSDGSVFLNQVIDRNETYRQFALDLFQSICGTGGCQIVFDASRYTPIPLTDIMNDINGITPLYVSFPTLLGMIIANLIHPSTWFAPLLDYSNSLLKEALQNQLVASVFSVLLALLAFVYFSRGESFIRDRPMGEERLVEVAYAANIREEIVRGKLKLGKEDFKSLYELVDQVMLSVYGLGLKDADLVKRLSEVTGPEKARRYVDAMNKLYGKATGARRTPIVLSWHRTVLKYARESDEVLSKIGVSLMRVEVLEKIARR</sequence>
<protein>
    <recommendedName>
        <fullName evidence="2">DUF4350 domain-containing protein</fullName>
    </recommendedName>
</protein>
<keyword evidence="4" id="KW-1185">Reference proteome</keyword>
<dbReference type="InParanoid" id="I3TEB5"/>
<organism evidence="3 4">
    <name type="scientific">Thermogladius calderae (strain DSM 22663 / VKM B-2946 / 1633)</name>
    <dbReference type="NCBI Taxonomy" id="1184251"/>
    <lineage>
        <taxon>Archaea</taxon>
        <taxon>Thermoproteota</taxon>
        <taxon>Thermoprotei</taxon>
        <taxon>Desulfurococcales</taxon>
        <taxon>Desulfurococcaceae</taxon>
        <taxon>Thermogladius</taxon>
    </lineage>
</organism>
<evidence type="ECO:0000259" key="2">
    <source>
        <dbReference type="Pfam" id="PF14258"/>
    </source>
</evidence>
<keyword evidence="1" id="KW-0472">Membrane</keyword>
<dbReference type="EMBL" id="CP003531">
    <property type="protein sequence ID" value="AFK51103.1"/>
    <property type="molecule type" value="Genomic_DNA"/>
</dbReference>
<evidence type="ECO:0000256" key="1">
    <source>
        <dbReference type="SAM" id="Phobius"/>
    </source>
</evidence>
<keyword evidence="1" id="KW-1133">Transmembrane helix</keyword>
<accession>I3TEB5</accession>
<evidence type="ECO:0000313" key="4">
    <source>
        <dbReference type="Proteomes" id="UP000005270"/>
    </source>
</evidence>
<gene>
    <name evidence="3" type="ordered locus">TCELL_0679</name>
</gene>
<feature type="domain" description="DUF4350" evidence="2">
    <location>
        <begin position="24"/>
        <end position="235"/>
    </location>
</feature>
<dbReference type="HOGENOM" id="CLU_582193_0_0_2"/>
<dbReference type="KEGG" id="thg:TCELL_0679"/>
<dbReference type="InterPro" id="IPR025646">
    <property type="entry name" value="DUF4350"/>
</dbReference>
<keyword evidence="1" id="KW-0812">Transmembrane</keyword>